<feature type="compositionally biased region" description="Polar residues" evidence="4">
    <location>
        <begin position="926"/>
        <end position="943"/>
    </location>
</feature>
<keyword evidence="1" id="KW-0677">Repeat</keyword>
<dbReference type="OrthoDB" id="18853at2759"/>
<feature type="coiled-coil region" evidence="3">
    <location>
        <begin position="1712"/>
        <end position="1753"/>
    </location>
</feature>
<feature type="domain" description="Calponin-homology (CH)" evidence="5">
    <location>
        <begin position="43"/>
        <end position="148"/>
    </location>
</feature>
<evidence type="ECO:0000259" key="5">
    <source>
        <dbReference type="PROSITE" id="PS50021"/>
    </source>
</evidence>
<sequence length="2478" mass="290458">MSISPSQHNSSSEIVNTMTGNSNEDDAQQFQQIIRDRKYEREDIQKKAFTKWINNQLANTTPTLAITDLFQDLRDGVVLLRLLEVLIGNEYKRENGKMRVHHIGNVNKVIAVLNEHGIKLLSISSNDIVDGSPKLTLALIWSIIQYWQGKDVIESVLPDSQQTNIEKFLLSWCQEQTKGYKGVAINDFTRSWQDGLAFNALIHRYRPDLFNYEDILQNASARNLEHAFSVAKNVFKIDRYLDVEDVLSDYPDRKSILMYVMCLFQQLPTSNIVIEDNERNEPSTTTTTTIINEKTTEMKSQSEIDSTQSQQYQTSMERILQWILKLEDELDKQDTTLSNDLTAIKEKFQNHEEFMISLTKDQNQIGDVLVEGNKLLTSKKIHLHPQRETEIKEQMKMLNHRWELLRSKSLDRQFILHKKLMKLQIDQIESFDAWLFQTEQRISTDLDLVEPNLSNIERQYQQLAQLQDELVSQQVITESLQSMIIIIDDSVSDYENSSSKYTTSEIETKLLNLSERWANICNFVHNRWQQLQEVKIEFEQIELNRVKVDEWLTSKEEEMDKIKTETNTTDTEILLQQVRSIQKTESEMNDIRQSILSLDNSLKILSTFYDSTSSNELKALNEQINTFEKRWSQLINDLEQCSARLKKMNSSVDKNVHTNVKTNNHPAQKTITTTTTTVEQTETTTDNSDDSTNKKTRKHSENTLKSDFDLSARKYIDWIENIERILNEKHLNPLKPSERKEIIQEVKTKYLSYDDQFKVLVQTGNVITKQLKDANEDSSEHESSLELLENRWQELHNLILKSNEDSSEHESSLELLENRWQELHNLILKCELDFEQVKFNSEIDTLIQARAEYQRWLESTSLSDSTTELQTKLESIQTYNERLAYLKRMAQHFDTDTVQRTNDLLRSWDETHSRLRERTIPVERMQQQPSGISTGSGVTTFRQTTVSSVPTSPSRSEINEQSSSSTTTTTTTKAATTATAAATSTSTTHLGPSIGENGSVFTLTNIYTFGGGDGNSTTGLADVGTDKYRVKSYVEVFDQPSTQNESDYERHYRETHSSSSFTRKVRTSASDAYDFGQNGNYESSNFQRQFETTVPSSTVYTPEQKLPGTNYYPSLPSIFTDTQCKLRVWLEYVERSLLTDKLRITDLHAINTKKKVYKDLLEQTFEQERNLESLNKIATEHYSKLTIDITRRVQEELINYRDRLNDIKMFLSDRLTKCTNLDQTLNDFESGMEEVKIWIRNAQTRLTTSSSSIEVEDHFGRNPNIQQEIRETQTNINRLNRDIIDITKDVDESLARRLREDMRIINESWSRFISSSKAHSQNVQETIQRNRLIQEEIRELEDWLMDRERETFLDDGSIFYHEQFRERLEQYQRLQTELTLKEHTLRTLIDRNRQDGTQPSLELTQYLDTLVSNWSGLQKKVDSKISLYSELHKLHDELKELLYQENAWLDALQNRIFTPVNHNADAQEASEELDTIERFIKAHPKVNYERIFEISDRLQTIKVSIPTINSQVSQFQLRWDQLHEDVLKRVHTLNAQLSDYQQLGKQIVDMVEWMNHTDTILNSRLRDDVYASDVPSEADKLTVEFNQYDSFLRAIEDKIHALRIAGKHDAARRLDQQFVVIKNQFNQLKNKFRQFQKPSDFEPKYAKMRQILLDVEQNFYTLEIRSDDPDVVHNQLEHCLKLYKTLSDIKSDVEYVIRIGRSIVEKGQVDEASDLTRQIDQLKASYNNLGSRVSTARNQLDSVERHLRKFRKEYSHIHEWFVKADHEIRKIENKPVSKNNREEVDWIRTTRNDIKKLEANFEILSNLERSIQKDTERPLPGLHERISELKRQVDQLDRRLKDRSDIVEDRMRTGVQRSTSSHSEPSRRYHNLLYIPRESGYDSSSGISASSTATLTPIEYIIYPIGLRKGQVRKLEDDYQRFTRIYKGIIIRLEKLDSLLSDAERVLDLTRISTVQEELRSVRTQLDEILNLGQELVSKSETYSKLVGPDIENITRNFEELQRRIRVIQEIQDKRLREQQATTTTTTTTTNNNNNIHNDQRDDVRREYYSEKRYNRTERESRHRSPSESSDVSTAHGVVDEEFKKKYLRCLAYMKLIERLYENQQETDEDSDIKHRRLSRRERTVRDRPEYEEIERIIRETEERAYIIEKTDVEQARRIREKILRLRDCLENLKTRSTHYQPDEEIIRYNERCQEHIRTIDRTVPREREMDSDFIYDIDDTRSVISEPAPCFNTKYRKTVHSLERYKADDQTRFAPAYEEYQLQPLLRVRSLKAIDHRTLSAPSSPILQPRYRSYERSNVQYTKQTKNQQSGQDNYQSSISKSASMPNGGFPMQQSLLSYPPPPPPNFYPQQPMVYRERVIDRHVAEKSTSRGESHRQQHQESSAHVQQQNQQQQQQQQQVRSASASGQTQTLNRSIPVQYETSRGFRTTNGFSQEQTPNYFYNEQHGGGTDSYRQQTNDQQIFPSQSVGRHPKRIVN</sequence>
<feature type="region of interest" description="Disordered" evidence="4">
    <location>
        <begin position="2017"/>
        <end position="2076"/>
    </location>
</feature>
<dbReference type="SUPFAM" id="SSF47576">
    <property type="entry name" value="Calponin-homology domain, CH-domain"/>
    <property type="match status" value="1"/>
</dbReference>
<dbReference type="PANTHER" id="PTHR11915">
    <property type="entry name" value="SPECTRIN/FILAMIN RELATED CYTOSKELETAL PROTEIN"/>
    <property type="match status" value="1"/>
</dbReference>
<feature type="compositionally biased region" description="Low complexity" evidence="4">
    <location>
        <begin position="944"/>
        <end position="954"/>
    </location>
</feature>
<accession>A0A816ADK4</accession>
<dbReference type="InterPro" id="IPR001715">
    <property type="entry name" value="CH_dom"/>
</dbReference>
<feature type="compositionally biased region" description="Low complexity" evidence="4">
    <location>
        <begin position="671"/>
        <end position="686"/>
    </location>
</feature>
<feature type="compositionally biased region" description="Low complexity" evidence="4">
    <location>
        <begin position="2022"/>
        <end position="2035"/>
    </location>
</feature>
<feature type="region of interest" description="Disordered" evidence="4">
    <location>
        <begin position="2365"/>
        <end position="2478"/>
    </location>
</feature>
<dbReference type="InterPro" id="IPR001589">
    <property type="entry name" value="Actinin_actin-bd_CS"/>
</dbReference>
<feature type="compositionally biased region" description="Polar residues" evidence="4">
    <location>
        <begin position="2303"/>
        <end position="2326"/>
    </location>
</feature>
<feature type="compositionally biased region" description="Polar residues" evidence="4">
    <location>
        <begin position="2401"/>
        <end position="2443"/>
    </location>
</feature>
<feature type="region of interest" description="Disordered" evidence="4">
    <location>
        <begin position="671"/>
        <end position="701"/>
    </location>
</feature>
<feature type="compositionally biased region" description="Basic and acidic residues" evidence="4">
    <location>
        <begin position="2038"/>
        <end position="2066"/>
    </location>
</feature>
<dbReference type="Proteomes" id="UP000663834">
    <property type="component" value="Unassembled WGS sequence"/>
</dbReference>
<protein>
    <recommendedName>
        <fullName evidence="5">Calponin-homology (CH) domain-containing protein</fullName>
    </recommendedName>
</protein>
<evidence type="ECO:0000256" key="2">
    <source>
        <dbReference type="ARBA" id="ARBA00023203"/>
    </source>
</evidence>
<dbReference type="PROSITE" id="PS00019">
    <property type="entry name" value="ACTININ_1"/>
    <property type="match status" value="1"/>
</dbReference>
<comment type="caution">
    <text evidence="6">The sequence shown here is derived from an EMBL/GenBank/DDBJ whole genome shotgun (WGS) entry which is preliminary data.</text>
</comment>
<feature type="region of interest" description="Disordered" evidence="4">
    <location>
        <begin position="1041"/>
        <end position="1063"/>
    </location>
</feature>
<evidence type="ECO:0000256" key="1">
    <source>
        <dbReference type="ARBA" id="ARBA00022737"/>
    </source>
</evidence>
<feature type="compositionally biased region" description="Low complexity" evidence="4">
    <location>
        <begin position="962"/>
        <end position="988"/>
    </location>
</feature>
<proteinExistence type="predicted"/>
<dbReference type="SMART" id="SM00033">
    <property type="entry name" value="CH"/>
    <property type="match status" value="2"/>
</dbReference>
<dbReference type="Pfam" id="PF00307">
    <property type="entry name" value="CH"/>
    <property type="match status" value="2"/>
</dbReference>
<evidence type="ECO:0000313" key="7">
    <source>
        <dbReference type="Proteomes" id="UP000663834"/>
    </source>
</evidence>
<dbReference type="PROSITE" id="PS00020">
    <property type="entry name" value="ACTININ_2"/>
    <property type="match status" value="1"/>
</dbReference>
<dbReference type="EMBL" id="CAJNOW010011316">
    <property type="protein sequence ID" value="CAF1596264.1"/>
    <property type="molecule type" value="Genomic_DNA"/>
</dbReference>
<evidence type="ECO:0000256" key="4">
    <source>
        <dbReference type="SAM" id="MobiDB-lite"/>
    </source>
</evidence>
<dbReference type="Gene3D" id="1.10.418.10">
    <property type="entry name" value="Calponin-like domain"/>
    <property type="match status" value="2"/>
</dbReference>
<dbReference type="SMART" id="SM00150">
    <property type="entry name" value="SPEC"/>
    <property type="match status" value="7"/>
</dbReference>
<feature type="coiled-coil region" evidence="3">
    <location>
        <begin position="1262"/>
        <end position="1289"/>
    </location>
</feature>
<feature type="region of interest" description="Disordered" evidence="4">
    <location>
        <begin position="2303"/>
        <end position="2351"/>
    </location>
</feature>
<gene>
    <name evidence="6" type="ORF">KQP761_LOCUS21754</name>
</gene>
<feature type="domain" description="Calponin-homology (CH)" evidence="5">
    <location>
        <begin position="163"/>
        <end position="268"/>
    </location>
</feature>
<reference evidence="6" key="1">
    <citation type="submission" date="2021-02" db="EMBL/GenBank/DDBJ databases">
        <authorList>
            <person name="Nowell W R."/>
        </authorList>
    </citation>
    <scope>NUCLEOTIDE SEQUENCE</scope>
</reference>
<feature type="region of interest" description="Disordered" evidence="4">
    <location>
        <begin position="926"/>
        <end position="997"/>
    </location>
</feature>
<feature type="compositionally biased region" description="Basic and acidic residues" evidence="4">
    <location>
        <begin position="2365"/>
        <end position="2380"/>
    </location>
</feature>
<feature type="region of interest" description="Disordered" evidence="4">
    <location>
        <begin position="1"/>
        <end position="25"/>
    </location>
</feature>
<feature type="coiled-coil region" evidence="3">
    <location>
        <begin position="1787"/>
        <end position="1846"/>
    </location>
</feature>
<dbReference type="InterPro" id="IPR002017">
    <property type="entry name" value="Spectrin_repeat"/>
</dbReference>
<feature type="compositionally biased region" description="Polar residues" evidence="4">
    <location>
        <begin position="2453"/>
        <end position="2469"/>
    </location>
</feature>
<dbReference type="Gene3D" id="1.20.58.60">
    <property type="match status" value="6"/>
</dbReference>
<organism evidence="6 7">
    <name type="scientific">Rotaria magnacalcarata</name>
    <dbReference type="NCBI Taxonomy" id="392030"/>
    <lineage>
        <taxon>Eukaryota</taxon>
        <taxon>Metazoa</taxon>
        <taxon>Spiralia</taxon>
        <taxon>Gnathifera</taxon>
        <taxon>Rotifera</taxon>
        <taxon>Eurotatoria</taxon>
        <taxon>Bdelloidea</taxon>
        <taxon>Philodinida</taxon>
        <taxon>Philodinidae</taxon>
        <taxon>Rotaria</taxon>
    </lineage>
</organism>
<dbReference type="PROSITE" id="PS50021">
    <property type="entry name" value="CH"/>
    <property type="match status" value="2"/>
</dbReference>
<dbReference type="SUPFAM" id="SSF46966">
    <property type="entry name" value="Spectrin repeat"/>
    <property type="match status" value="8"/>
</dbReference>
<feature type="compositionally biased region" description="Low complexity" evidence="4">
    <location>
        <begin position="2388"/>
        <end position="2400"/>
    </location>
</feature>
<dbReference type="Pfam" id="PF00435">
    <property type="entry name" value="Spectrin"/>
    <property type="match status" value="2"/>
</dbReference>
<feature type="compositionally biased region" description="Basic and acidic residues" evidence="4">
    <location>
        <begin position="1047"/>
        <end position="1056"/>
    </location>
</feature>
<dbReference type="InterPro" id="IPR036872">
    <property type="entry name" value="CH_dom_sf"/>
</dbReference>
<keyword evidence="2" id="KW-0009">Actin-binding</keyword>
<keyword evidence="3" id="KW-0175">Coiled coil</keyword>
<evidence type="ECO:0000313" key="6">
    <source>
        <dbReference type="EMBL" id="CAF1596264.1"/>
    </source>
</evidence>
<dbReference type="GO" id="GO:0003779">
    <property type="term" value="F:actin binding"/>
    <property type="evidence" value="ECO:0007669"/>
    <property type="project" value="UniProtKB-KW"/>
</dbReference>
<name>A0A816ADK4_9BILA</name>
<evidence type="ECO:0000256" key="3">
    <source>
        <dbReference type="SAM" id="Coils"/>
    </source>
</evidence>
<dbReference type="InterPro" id="IPR018159">
    <property type="entry name" value="Spectrin/alpha-actinin"/>
</dbReference>
<feature type="coiled-coil region" evidence="3">
    <location>
        <begin position="1952"/>
        <end position="2011"/>
    </location>
</feature>
<dbReference type="CDD" id="cd00176">
    <property type="entry name" value="SPEC"/>
    <property type="match status" value="1"/>
</dbReference>